<evidence type="ECO:0000313" key="3">
    <source>
        <dbReference type="Proteomes" id="UP000747013"/>
    </source>
</evidence>
<dbReference type="GO" id="GO:0006260">
    <property type="term" value="P:DNA replication"/>
    <property type="evidence" value="ECO:0007669"/>
    <property type="project" value="InterPro"/>
</dbReference>
<name>A0A921LAK3_9LACO</name>
<accession>A0A921LAK3</accession>
<dbReference type="EC" id="2.7.7.7" evidence="2"/>
<gene>
    <name evidence="2" type="primary">polC</name>
    <name evidence="2" type="ORF">K8V88_01795</name>
</gene>
<proteinExistence type="predicted"/>
<dbReference type="PANTHER" id="PTHR32294:SF5">
    <property type="entry name" value="DNA POLYMERASE III POLC-TYPE"/>
    <property type="match status" value="1"/>
</dbReference>
<dbReference type="Proteomes" id="UP000747013">
    <property type="component" value="Unassembled WGS sequence"/>
</dbReference>
<dbReference type="Gene3D" id="1.10.150.700">
    <property type="entry name" value="PolC, middle finger domain"/>
    <property type="match status" value="1"/>
</dbReference>
<feature type="domain" description="DNA polymerase helix-hairpin-helix motif" evidence="1">
    <location>
        <begin position="93"/>
        <end position="173"/>
    </location>
</feature>
<dbReference type="InterPro" id="IPR044923">
    <property type="entry name" value="PolC_middle_finger_sf"/>
</dbReference>
<dbReference type="InterPro" id="IPR029460">
    <property type="entry name" value="DNAPol_HHH"/>
</dbReference>
<dbReference type="GO" id="GO:0003887">
    <property type="term" value="F:DNA-directed DNA polymerase activity"/>
    <property type="evidence" value="ECO:0007669"/>
    <property type="project" value="UniProtKB-EC"/>
</dbReference>
<dbReference type="PANTHER" id="PTHR32294">
    <property type="entry name" value="DNA POLYMERASE III SUBUNIT ALPHA"/>
    <property type="match status" value="1"/>
</dbReference>
<reference evidence="2" key="1">
    <citation type="journal article" date="2021" name="PeerJ">
        <title>Extensive microbial diversity within the chicken gut microbiome revealed by metagenomics and culture.</title>
        <authorList>
            <person name="Gilroy R."/>
            <person name="Ravi A."/>
            <person name="Getino M."/>
            <person name="Pursley I."/>
            <person name="Horton D.L."/>
            <person name="Alikhan N.F."/>
            <person name="Baker D."/>
            <person name="Gharbi K."/>
            <person name="Hall N."/>
            <person name="Watson M."/>
            <person name="Adriaenssens E.M."/>
            <person name="Foster-Nyarko E."/>
            <person name="Jarju S."/>
            <person name="Secka A."/>
            <person name="Antonio M."/>
            <person name="Oren A."/>
            <person name="Chaudhuri R.R."/>
            <person name="La Ragione R."/>
            <person name="Hildebrand F."/>
            <person name="Pallen M.J."/>
        </authorList>
    </citation>
    <scope>NUCLEOTIDE SEQUENCE</scope>
    <source>
        <strain evidence="2">7886</strain>
    </source>
</reference>
<reference evidence="2" key="2">
    <citation type="submission" date="2021-09" db="EMBL/GenBank/DDBJ databases">
        <authorList>
            <person name="Gilroy R."/>
        </authorList>
    </citation>
    <scope>NUCLEOTIDE SEQUENCE</scope>
    <source>
        <strain evidence="2">7886</strain>
    </source>
</reference>
<dbReference type="Pfam" id="PF14579">
    <property type="entry name" value="HHH_6"/>
    <property type="match status" value="1"/>
</dbReference>
<dbReference type="Gene3D" id="1.10.150.870">
    <property type="match status" value="1"/>
</dbReference>
<organism evidence="2 3">
    <name type="scientific">Companilactobacillus farciminis</name>
    <dbReference type="NCBI Taxonomy" id="1612"/>
    <lineage>
        <taxon>Bacteria</taxon>
        <taxon>Bacillati</taxon>
        <taxon>Bacillota</taxon>
        <taxon>Bacilli</taxon>
        <taxon>Lactobacillales</taxon>
        <taxon>Lactobacillaceae</taxon>
        <taxon>Companilactobacillus</taxon>
    </lineage>
</organism>
<protein>
    <submittedName>
        <fullName evidence="2">PolC-type DNA polymerase III</fullName>
        <ecNumber evidence="2">2.7.7.7</ecNumber>
    </submittedName>
</protein>
<comment type="caution">
    <text evidence="2">The sequence shown here is derived from an EMBL/GenBank/DDBJ whole genome shotgun (WGS) entry which is preliminary data.</text>
</comment>
<dbReference type="SUPFAM" id="SSF160975">
    <property type="entry name" value="AF1531-like"/>
    <property type="match status" value="1"/>
</dbReference>
<sequence>CLKIKYMFPRAHATAYIIMALRIAYFKVHYPLYYYSAYFTVRADDFDLVAMTTGKDAVKASMKAINDKGMDASTKEKNLLTVLELANECLERGFKIKMVDIEKSDAFEFKIIDDKTLLAPFNAIPGLGDNVAKQIIAAREEQPFLSKQDLGTRGKVSKTVIEYMTENHVLDGMPDENQLSLF</sequence>
<keyword evidence="2" id="KW-0548">Nucleotidyltransferase</keyword>
<feature type="non-terminal residue" evidence="2">
    <location>
        <position position="1"/>
    </location>
</feature>
<dbReference type="GO" id="GO:0008408">
    <property type="term" value="F:3'-5' exonuclease activity"/>
    <property type="evidence" value="ECO:0007669"/>
    <property type="project" value="InterPro"/>
</dbReference>
<dbReference type="AlphaFoldDB" id="A0A921LAK3"/>
<evidence type="ECO:0000313" key="2">
    <source>
        <dbReference type="EMBL" id="HJF86146.1"/>
    </source>
</evidence>
<keyword evidence="2" id="KW-0808">Transferase</keyword>
<evidence type="ECO:0000259" key="1">
    <source>
        <dbReference type="Pfam" id="PF14579"/>
    </source>
</evidence>
<dbReference type="InterPro" id="IPR004805">
    <property type="entry name" value="DnaE2/DnaE/PolC"/>
</dbReference>
<dbReference type="EMBL" id="DYWC01000042">
    <property type="protein sequence ID" value="HJF86146.1"/>
    <property type="molecule type" value="Genomic_DNA"/>
</dbReference>